<evidence type="ECO:0000313" key="1">
    <source>
        <dbReference type="EMBL" id="ABE50985.1"/>
    </source>
</evidence>
<evidence type="ECO:0000313" key="2">
    <source>
        <dbReference type="Proteomes" id="UP000002440"/>
    </source>
</evidence>
<reference evidence="1 2" key="1">
    <citation type="submission" date="2006-03" db="EMBL/GenBank/DDBJ databases">
        <title>Complete sequence of Methylobacillus flagellatus KT.</title>
        <authorList>
            <consortium name="US DOE Joint Genome Institute"/>
            <person name="Copeland A."/>
            <person name="Lucas S."/>
            <person name="Lapidus A."/>
            <person name="Barry K."/>
            <person name="Detter J.C."/>
            <person name="Glavina del Rio T."/>
            <person name="Hammon N."/>
            <person name="Israni S."/>
            <person name="Dalin E."/>
            <person name="Tice H."/>
            <person name="Pitluck S."/>
            <person name="Brettin T."/>
            <person name="Bruce D."/>
            <person name="Han C."/>
            <person name="Tapia R."/>
            <person name="Saunders E."/>
            <person name="Gilna P."/>
            <person name="Schmutz J."/>
            <person name="Larimer F."/>
            <person name="Land M."/>
            <person name="Kyrpides N."/>
            <person name="Anderson I."/>
            <person name="Richardson P."/>
        </authorList>
    </citation>
    <scope>NUCLEOTIDE SEQUENCE [LARGE SCALE GENOMIC DNA]</scope>
    <source>
        <strain evidence="2">KT / ATCC 51484 / DSM 6875</strain>
    </source>
</reference>
<dbReference type="EMBL" id="CP000284">
    <property type="protein sequence ID" value="ABE50985.1"/>
    <property type="molecule type" value="Genomic_DNA"/>
</dbReference>
<dbReference type="AlphaFoldDB" id="Q1GXQ2"/>
<dbReference type="STRING" id="265072.Mfla_2722"/>
<dbReference type="Proteomes" id="UP000002440">
    <property type="component" value="Chromosome"/>
</dbReference>
<proteinExistence type="predicted"/>
<dbReference type="KEGG" id="mfa:Mfla_2722"/>
<sequence length="89" mass="9413">MSTHLAHDICSNDVFPGYIVGFTGLDAGAAGRNHQQADNEEIFVHAFFTPCIKVSPSCFKFSSIATPASSLMSSFPISSKMASTAIAPE</sequence>
<organism evidence="1 2">
    <name type="scientific">Methylobacillus flagellatus (strain ATCC 51484 / DSM 6875 / VKM B-1610 / KT)</name>
    <dbReference type="NCBI Taxonomy" id="265072"/>
    <lineage>
        <taxon>Bacteria</taxon>
        <taxon>Pseudomonadati</taxon>
        <taxon>Pseudomonadota</taxon>
        <taxon>Betaproteobacteria</taxon>
        <taxon>Nitrosomonadales</taxon>
        <taxon>Methylophilaceae</taxon>
        <taxon>Methylobacillus</taxon>
    </lineage>
</organism>
<dbReference type="HOGENOM" id="CLU_2451187_0_0_4"/>
<accession>Q1GXQ2</accession>
<gene>
    <name evidence="1" type="ordered locus">Mfla_2722</name>
</gene>
<keyword evidence="2" id="KW-1185">Reference proteome</keyword>
<name>Q1GXQ2_METFK</name>
<protein>
    <submittedName>
        <fullName evidence="1">Uncharacterized protein</fullName>
    </submittedName>
</protein>